<evidence type="ECO:0000313" key="1">
    <source>
        <dbReference type="EMBL" id="JAQ02259.1"/>
    </source>
</evidence>
<feature type="non-terminal residue" evidence="1">
    <location>
        <position position="1"/>
    </location>
</feature>
<proteinExistence type="predicted"/>
<reference evidence="1" key="1">
    <citation type="journal article" date="2016" name="Gigascience">
        <title>De novo construction of an expanded transcriptome assembly for the western tarnished plant bug, Lygus hesperus.</title>
        <authorList>
            <person name="Tassone E.E."/>
            <person name="Geib S.M."/>
            <person name="Hall B."/>
            <person name="Fabrick J.A."/>
            <person name="Brent C.S."/>
            <person name="Hull J.J."/>
        </authorList>
    </citation>
    <scope>NUCLEOTIDE SEQUENCE</scope>
</reference>
<sequence>FASPTVSWHHALDEGGKGVCRRGLLVAHGLLPNEPSAHASKSLLKVWIPGRTWVDTFRVSGTVVKNKNGRPRSSRTPDNVERVEAFVFALPPSFSSQNMLGTGT</sequence>
<name>A0A146L2Y7_LYGHE</name>
<accession>A0A146L2Y7</accession>
<dbReference type="EMBL" id="GDHC01016370">
    <property type="protein sequence ID" value="JAQ02259.1"/>
    <property type="molecule type" value="Transcribed_RNA"/>
</dbReference>
<gene>
    <name evidence="1" type="ORF">g.43732</name>
</gene>
<dbReference type="AlphaFoldDB" id="A0A146L2Y7"/>
<organism evidence="1">
    <name type="scientific">Lygus hesperus</name>
    <name type="common">Western plant bug</name>
    <dbReference type="NCBI Taxonomy" id="30085"/>
    <lineage>
        <taxon>Eukaryota</taxon>
        <taxon>Metazoa</taxon>
        <taxon>Ecdysozoa</taxon>
        <taxon>Arthropoda</taxon>
        <taxon>Hexapoda</taxon>
        <taxon>Insecta</taxon>
        <taxon>Pterygota</taxon>
        <taxon>Neoptera</taxon>
        <taxon>Paraneoptera</taxon>
        <taxon>Hemiptera</taxon>
        <taxon>Heteroptera</taxon>
        <taxon>Panheteroptera</taxon>
        <taxon>Cimicomorpha</taxon>
        <taxon>Miridae</taxon>
        <taxon>Mirini</taxon>
        <taxon>Lygus</taxon>
    </lineage>
</organism>
<protein>
    <submittedName>
        <fullName evidence="1">Uncharacterized protein</fullName>
    </submittedName>
</protein>